<protein>
    <submittedName>
        <fullName evidence="1">Uncharacterized protein</fullName>
    </submittedName>
</protein>
<proteinExistence type="predicted"/>
<accession>A0A7J8X0N2</accession>
<evidence type="ECO:0000313" key="2">
    <source>
        <dbReference type="Proteomes" id="UP000593577"/>
    </source>
</evidence>
<comment type="caution">
    <text evidence="1">The sequence shown here is derived from an EMBL/GenBank/DDBJ whole genome shotgun (WGS) entry which is preliminary data.</text>
</comment>
<keyword evidence="2" id="KW-1185">Reference proteome</keyword>
<gene>
    <name evidence="1" type="ORF">Goari_012054</name>
</gene>
<sequence length="140" mass="15815">MKSSPSFFTYLFGDGMSISNYHACCWAFNFTRQILGERGLPRRSSLWNEKGGSGIRSIASSYFQTLKHMDPWGAYYLSNFYVIQQVAILNLMLRITSLVKMLLLDRTVKGFAFVVKISDTAPSNIAPKTTAALDFYIDIC</sequence>
<reference evidence="1 2" key="1">
    <citation type="journal article" date="2019" name="Genome Biol. Evol.">
        <title>Insights into the evolution of the New World diploid cottons (Gossypium, subgenus Houzingenia) based on genome sequencing.</title>
        <authorList>
            <person name="Grover C.E."/>
            <person name="Arick M.A. 2nd"/>
            <person name="Thrash A."/>
            <person name="Conover J.L."/>
            <person name="Sanders W.S."/>
            <person name="Peterson D.G."/>
            <person name="Frelichowski J.E."/>
            <person name="Scheffler J.A."/>
            <person name="Scheffler B.E."/>
            <person name="Wendel J.F."/>
        </authorList>
    </citation>
    <scope>NUCLEOTIDE SEQUENCE [LARGE SCALE GENOMIC DNA]</scope>
    <source>
        <strain evidence="1">185</strain>
        <tissue evidence="1">Leaf</tissue>
    </source>
</reference>
<organism evidence="1 2">
    <name type="scientific">Gossypium aridum</name>
    <name type="common">American cotton</name>
    <name type="synonym">Erioxylum aridum</name>
    <dbReference type="NCBI Taxonomy" id="34290"/>
    <lineage>
        <taxon>Eukaryota</taxon>
        <taxon>Viridiplantae</taxon>
        <taxon>Streptophyta</taxon>
        <taxon>Embryophyta</taxon>
        <taxon>Tracheophyta</taxon>
        <taxon>Spermatophyta</taxon>
        <taxon>Magnoliopsida</taxon>
        <taxon>eudicotyledons</taxon>
        <taxon>Gunneridae</taxon>
        <taxon>Pentapetalae</taxon>
        <taxon>rosids</taxon>
        <taxon>malvids</taxon>
        <taxon>Malvales</taxon>
        <taxon>Malvaceae</taxon>
        <taxon>Malvoideae</taxon>
        <taxon>Gossypium</taxon>
    </lineage>
</organism>
<evidence type="ECO:0000313" key="1">
    <source>
        <dbReference type="EMBL" id="MBA0680349.1"/>
    </source>
</evidence>
<dbReference type="AlphaFoldDB" id="A0A7J8X0N2"/>
<dbReference type="EMBL" id="JABFAA010000004">
    <property type="protein sequence ID" value="MBA0680349.1"/>
    <property type="molecule type" value="Genomic_DNA"/>
</dbReference>
<name>A0A7J8X0N2_GOSAI</name>
<dbReference type="Proteomes" id="UP000593577">
    <property type="component" value="Unassembled WGS sequence"/>
</dbReference>